<dbReference type="EMBL" id="QXFU01005032">
    <property type="protein sequence ID" value="KAE8965962.1"/>
    <property type="molecule type" value="Genomic_DNA"/>
</dbReference>
<protein>
    <submittedName>
        <fullName evidence="1">Uncharacterized protein</fullName>
    </submittedName>
</protein>
<gene>
    <name evidence="1" type="ORF">PR002_g28518</name>
</gene>
<reference evidence="1 2" key="1">
    <citation type="submission" date="2018-09" db="EMBL/GenBank/DDBJ databases">
        <title>Genomic investigation of the strawberry pathogen Phytophthora fragariae indicates pathogenicity is determined by transcriptional variation in three key races.</title>
        <authorList>
            <person name="Adams T.M."/>
            <person name="Armitage A.D."/>
            <person name="Sobczyk M.K."/>
            <person name="Bates H.J."/>
            <person name="Dunwell J.M."/>
            <person name="Nellist C.F."/>
            <person name="Harrison R.J."/>
        </authorList>
    </citation>
    <scope>NUCLEOTIDE SEQUENCE [LARGE SCALE GENOMIC DNA]</scope>
    <source>
        <strain evidence="1 2">SCRP324</strain>
    </source>
</reference>
<accession>A0A6A3HA23</accession>
<comment type="caution">
    <text evidence="1">The sequence shown here is derived from an EMBL/GenBank/DDBJ whole genome shotgun (WGS) entry which is preliminary data.</text>
</comment>
<proteinExistence type="predicted"/>
<organism evidence="1 2">
    <name type="scientific">Phytophthora rubi</name>
    <dbReference type="NCBI Taxonomy" id="129364"/>
    <lineage>
        <taxon>Eukaryota</taxon>
        <taxon>Sar</taxon>
        <taxon>Stramenopiles</taxon>
        <taxon>Oomycota</taxon>
        <taxon>Peronosporomycetes</taxon>
        <taxon>Peronosporales</taxon>
        <taxon>Peronosporaceae</taxon>
        <taxon>Phytophthora</taxon>
    </lineage>
</organism>
<evidence type="ECO:0000313" key="1">
    <source>
        <dbReference type="EMBL" id="KAE8965962.1"/>
    </source>
</evidence>
<dbReference type="Proteomes" id="UP000435112">
    <property type="component" value="Unassembled WGS sequence"/>
</dbReference>
<sequence length="69" mass="7233">MFSLLSLFDAAGEMALSEMNAAFASCVSLVCPPIGWTPSGTRRTAASTRCSTAVCFGLRTAMRKNAGKL</sequence>
<name>A0A6A3HA23_9STRA</name>
<evidence type="ECO:0000313" key="2">
    <source>
        <dbReference type="Proteomes" id="UP000435112"/>
    </source>
</evidence>
<dbReference type="AlphaFoldDB" id="A0A6A3HA23"/>